<reference evidence="1" key="1">
    <citation type="submission" date="2022-10" db="EMBL/GenBank/DDBJ databases">
        <title>Culturing micro-colonial fungi from biological soil crusts in the Mojave desert and describing Neophaeococcomyces mojavensis, and introducing the new genera and species Taxawa tesnikishii.</title>
        <authorList>
            <person name="Kurbessoian T."/>
            <person name="Stajich J.E."/>
        </authorList>
    </citation>
    <scope>NUCLEOTIDE SEQUENCE</scope>
    <source>
        <strain evidence="1">JES_112</strain>
    </source>
</reference>
<dbReference type="EMBL" id="JAPDRQ010000134">
    <property type="protein sequence ID" value="KAJ9654030.1"/>
    <property type="molecule type" value="Genomic_DNA"/>
</dbReference>
<protein>
    <submittedName>
        <fullName evidence="1">Uncharacterized protein</fullName>
    </submittedName>
</protein>
<gene>
    <name evidence="1" type="ORF">H2198_006885</name>
</gene>
<evidence type="ECO:0000313" key="2">
    <source>
        <dbReference type="Proteomes" id="UP001172386"/>
    </source>
</evidence>
<sequence>MNQALEAQETYGKGIGIIATKRIVPGDSVISGRRLFKTASAGDDITHIGNFIIQSYSWDERNDLENIIALKDIDVGDEITVNYVPESIWLLPRESRYTKIQQQYGFTYAYSIYQADPEIVTKSDTHNGAEKIK</sequence>
<accession>A0ACC3A1R4</accession>
<comment type="caution">
    <text evidence="1">The sequence shown here is derived from an EMBL/GenBank/DDBJ whole genome shotgun (WGS) entry which is preliminary data.</text>
</comment>
<keyword evidence="2" id="KW-1185">Reference proteome</keyword>
<dbReference type="Proteomes" id="UP001172386">
    <property type="component" value="Unassembled WGS sequence"/>
</dbReference>
<evidence type="ECO:0000313" key="1">
    <source>
        <dbReference type="EMBL" id="KAJ9654030.1"/>
    </source>
</evidence>
<name>A0ACC3A1R4_9EURO</name>
<proteinExistence type="predicted"/>
<organism evidence="1 2">
    <name type="scientific">Neophaeococcomyces mojaviensis</name>
    <dbReference type="NCBI Taxonomy" id="3383035"/>
    <lineage>
        <taxon>Eukaryota</taxon>
        <taxon>Fungi</taxon>
        <taxon>Dikarya</taxon>
        <taxon>Ascomycota</taxon>
        <taxon>Pezizomycotina</taxon>
        <taxon>Eurotiomycetes</taxon>
        <taxon>Chaetothyriomycetidae</taxon>
        <taxon>Chaetothyriales</taxon>
        <taxon>Chaetothyriales incertae sedis</taxon>
        <taxon>Neophaeococcomyces</taxon>
    </lineage>
</organism>